<proteinExistence type="predicted"/>
<accession>A0A2S7TAA7</accession>
<dbReference type="OrthoDB" id="2972467at2"/>
<dbReference type="InterPro" id="IPR050708">
    <property type="entry name" value="T6SS_VgrG/RHS"/>
</dbReference>
<organism evidence="1 2">
    <name type="scientific">Aureicoccus marinus</name>
    <dbReference type="NCBI Taxonomy" id="754435"/>
    <lineage>
        <taxon>Bacteria</taxon>
        <taxon>Pseudomonadati</taxon>
        <taxon>Bacteroidota</taxon>
        <taxon>Flavobacteriia</taxon>
        <taxon>Flavobacteriales</taxon>
        <taxon>Flavobacteriaceae</taxon>
        <taxon>Aureicoccus</taxon>
    </lineage>
</organism>
<evidence type="ECO:0000313" key="2">
    <source>
        <dbReference type="Proteomes" id="UP000239366"/>
    </source>
</evidence>
<dbReference type="InterPro" id="IPR022385">
    <property type="entry name" value="Rhs_assc_core"/>
</dbReference>
<reference evidence="2" key="1">
    <citation type="submission" date="2016-11" db="EMBL/GenBank/DDBJ databases">
        <title>Trade-off between light-utilization and light-protection in marine flavobacteria.</title>
        <authorList>
            <person name="Kumagai Y."/>
            <person name="Yoshizawa S."/>
            <person name="Kogure K."/>
        </authorList>
    </citation>
    <scope>NUCLEOTIDE SEQUENCE [LARGE SCALE GENOMIC DNA]</scope>
    <source>
        <strain evidence="2">SG-18</strain>
    </source>
</reference>
<gene>
    <name evidence="1" type="ORF">BST99_13350</name>
</gene>
<dbReference type="PANTHER" id="PTHR32305">
    <property type="match status" value="1"/>
</dbReference>
<dbReference type="EMBL" id="MQVX01000001">
    <property type="protein sequence ID" value="PQJ16574.1"/>
    <property type="molecule type" value="Genomic_DNA"/>
</dbReference>
<evidence type="ECO:0008006" key="3">
    <source>
        <dbReference type="Google" id="ProtNLM"/>
    </source>
</evidence>
<name>A0A2S7TAA7_9FLAO</name>
<dbReference type="NCBIfam" id="TIGR03696">
    <property type="entry name" value="Rhs_assc_core"/>
    <property type="match status" value="1"/>
</dbReference>
<protein>
    <recommendedName>
        <fullName evidence="3">RHS repeat-associated core domain-containing protein</fullName>
    </recommendedName>
</protein>
<dbReference type="Proteomes" id="UP000239366">
    <property type="component" value="Unassembled WGS sequence"/>
</dbReference>
<dbReference type="Gene3D" id="2.180.10.10">
    <property type="entry name" value="RHS repeat-associated core"/>
    <property type="match status" value="1"/>
</dbReference>
<evidence type="ECO:0000313" key="1">
    <source>
        <dbReference type="EMBL" id="PQJ16574.1"/>
    </source>
</evidence>
<comment type="caution">
    <text evidence="1">The sequence shown here is derived from an EMBL/GenBank/DDBJ whole genome shotgun (WGS) entry which is preliminary data.</text>
</comment>
<sequence length="677" mass="76504">MEETTSTHSKTGQSTITSVDKYTYNQVGALSQATNQINGGATEVIAENTYDGIGQLTQKSIGGKTNQNRLQDINYTYNVRGWLTDINNPDNKGSDLFAMRLYYDRDTHSTNATPLYNGNISQVMWSTKNTNSSKFYYFYHYDHLNRITKAQFAGGGWWDRYSLKKVEYDKNGNITKLERKGWTNSAATSFGTMDNLDYTYSSSGIGNQLLKVQDNTNINFGFKDNINQTTDYTYDSNGNMTRDYNKAINTNMTYNHLNLPTFIPINGGSINYYYDANGVKQKKVVSGGATTEYAGNHIYTNNTLDQFFTAEGYVEKDGGFWDYNYLLKDHLGNTRIIFNDNNGTASIKDENNYYPFGLEHKGYNDVVNGSEYEYKYNGKEFDQSHELDMYDYGARMYEPTLGRWMVVDPLAEDFNNLSPYNYAVNNPIFFIDPDGRAASPIYDTEGNFLGTDNEGLQGEVIVMDKEDFQQGMSHQEAVNKNKGMGGLKDWATNQKVDAHYSNLKNRPDYDGVVTIREGVEWAKSHPNLKAHPDDVNYSNATADDYLYLDASKMDFGTLNASYFENLNVKTNVNLMDHVNPFSNRSRYTTYALGRTEMTLLDSSGTVSIPNGSANAYDWNYGGSNFRNILIWGERGLKQLNDSHGFPVLIYGVGQLNNNIFLGGTPNLFPTIPVSHKK</sequence>
<keyword evidence="2" id="KW-1185">Reference proteome</keyword>
<dbReference type="AlphaFoldDB" id="A0A2S7TAA7"/>
<dbReference type="RefSeq" id="WP_105002242.1">
    <property type="nucleotide sequence ID" value="NZ_MQVX01000001.1"/>
</dbReference>
<dbReference type="PANTHER" id="PTHR32305:SF15">
    <property type="entry name" value="PROTEIN RHSA-RELATED"/>
    <property type="match status" value="1"/>
</dbReference>